<dbReference type="Proteomes" id="UP000186817">
    <property type="component" value="Unassembled WGS sequence"/>
</dbReference>
<feature type="region of interest" description="Disordered" evidence="1">
    <location>
        <begin position="795"/>
        <end position="940"/>
    </location>
</feature>
<feature type="compositionally biased region" description="Basic and acidic residues" evidence="1">
    <location>
        <begin position="1"/>
        <end position="18"/>
    </location>
</feature>
<feature type="compositionally biased region" description="Basic and acidic residues" evidence="1">
    <location>
        <begin position="996"/>
        <end position="1007"/>
    </location>
</feature>
<evidence type="ECO:0000313" key="3">
    <source>
        <dbReference type="Proteomes" id="UP000186817"/>
    </source>
</evidence>
<dbReference type="EMBL" id="LSRX01000176">
    <property type="protein sequence ID" value="OLQ05749.1"/>
    <property type="molecule type" value="Genomic_DNA"/>
</dbReference>
<evidence type="ECO:0000313" key="2">
    <source>
        <dbReference type="EMBL" id="OLQ05749.1"/>
    </source>
</evidence>
<feature type="region of interest" description="Disordered" evidence="1">
    <location>
        <begin position="990"/>
        <end position="1021"/>
    </location>
</feature>
<dbReference type="PANTHER" id="PTHR31630:SF6">
    <property type="entry name" value="PHYTANOYL-COA DIOXYGENASE-RELATED"/>
    <property type="match status" value="1"/>
</dbReference>
<feature type="compositionally biased region" description="Basic and acidic residues" evidence="1">
    <location>
        <begin position="830"/>
        <end position="845"/>
    </location>
</feature>
<gene>
    <name evidence="2" type="ORF">AK812_SmicGene11025</name>
</gene>
<protein>
    <submittedName>
        <fullName evidence="2">Uncharacterized protein</fullName>
    </submittedName>
</protein>
<feature type="compositionally biased region" description="Basic and acidic residues" evidence="1">
    <location>
        <begin position="921"/>
        <end position="934"/>
    </location>
</feature>
<reference evidence="2 3" key="1">
    <citation type="submission" date="2016-02" db="EMBL/GenBank/DDBJ databases">
        <title>Genome analysis of coral dinoflagellate symbionts highlights evolutionary adaptations to a symbiotic lifestyle.</title>
        <authorList>
            <person name="Aranda M."/>
            <person name="Li Y."/>
            <person name="Liew Y.J."/>
            <person name="Baumgarten S."/>
            <person name="Simakov O."/>
            <person name="Wilson M."/>
            <person name="Piel J."/>
            <person name="Ashoor H."/>
            <person name="Bougouffa S."/>
            <person name="Bajic V.B."/>
            <person name="Ryu T."/>
            <person name="Ravasi T."/>
            <person name="Bayer T."/>
            <person name="Micklem G."/>
            <person name="Kim H."/>
            <person name="Bhak J."/>
            <person name="Lajeunesse T.C."/>
            <person name="Voolstra C.R."/>
        </authorList>
    </citation>
    <scope>NUCLEOTIDE SEQUENCE [LARGE SCALE GENOMIC DNA]</scope>
    <source>
        <strain evidence="2 3">CCMP2467</strain>
    </source>
</reference>
<proteinExistence type="predicted"/>
<feature type="compositionally biased region" description="Gly residues" evidence="1">
    <location>
        <begin position="858"/>
        <end position="873"/>
    </location>
</feature>
<feature type="compositionally biased region" description="Basic and acidic residues" evidence="1">
    <location>
        <begin position="874"/>
        <end position="885"/>
    </location>
</feature>
<comment type="caution">
    <text evidence="2">The sequence shown here is derived from an EMBL/GenBank/DDBJ whole genome shotgun (WGS) entry which is preliminary data.</text>
</comment>
<name>A0A1Q9EEB0_SYMMI</name>
<accession>A0A1Q9EEB0</accession>
<feature type="region of interest" description="Disordered" evidence="1">
    <location>
        <begin position="1"/>
        <end position="23"/>
    </location>
</feature>
<dbReference type="PANTHER" id="PTHR31630">
    <property type="entry name" value="PHYTANOYL-COA DIOXYGENASE-RELATED-RELATED"/>
    <property type="match status" value="1"/>
</dbReference>
<sequence>MQSAEKKGDGNSDTDGPRTLRTGGEHGFVVVRDVLELKQVQATIEEIWASPSLLGGRVDPEDPDTWSDGWPVGCRNFLDPLEPCSEVETWRNRVNPAVNRVFDVLWEGLPELDSDEEGASMEGGSLVMSVDRIGVMRPTKLCKATTDGQMWVERPEWRTSRNWLHWDQNPWPRANPKLPALKDVLVLRMKKKEQVLGRCAQMKIRFRMERRHIQLNLSGGLVPCTDSLFRGSSGSSGGFVTVPGFHREFAQWSQRHPAGDEYAEVVQLAGQGPRAELRQLRLGGGFDCEITIFEDIDSPLRGRSLRGTLAAPTFGGVSEAKRALTRCGLMGALTRSNGKMIGFGVSRPPPSYGRFLRRGFDLKAEGLLEKIAGVAVDFADGTSHRMVEMNGWILVHLKSVLNSKFAWCTRLPFKIAGHHEMDVVSRDLFGRATAESREDDDAAAAFLRALAGQARPEITLTAGMRQWVSFLKQQLGNGVLCTFPHDLFELLGSDPAYAEALVDADSPGFELDNKTLQAGLGEQEMELPDFTSEAFVFCQVVDARPENRAKVKQGTAESSSRTTMLVQEFPRVKWLQKQAPDTTVGVSSKMQGRQMELRGIAAEPGEVTDILEVEDVKLPRLLDDEASLEALMHQANAVVPEPVPQQVVVQAAGVNLSEIEQEAAVAVLNAGAVGSTAVPVASVTSARVARVSLATVLRLAERRVVQIFEDDFGERLVLVHVAAPFLLHMSLHWKHPVPLSHAQVTAHCPQEEPSEPVLGRPDIKALPPVMSKNADTHLALRPTAAEIDAMVQRQAMGAAQSQTSANQLPGAHTFSGQTGQKAMSDPPPRIWHDDASDRRDRDRSRRGGGGGKHERRSGGGGGGNEGRSGNGGENKGRAGKDEGRQGRGYGYGAGRWEDRSWSPVTASAGADHWGRGGWNDWWREQPKEKPEKQWQDGQLRQSRDEVNLQNNWLRCLACGKNFKDTIQWNKLKWKAARLLARTAASPRLWCKAKSPGRPDPRIRERKGGPTSHSTPVYKGQGCVGPDTVAALGLEPPAPGSAASSSTRNRRRAVLANVLQSTGSMVRAMEDSDGPMGQGSFKGMGLGLWEDKETTRKSEYPLSRSEALELVQAVHEDSKRALAADKCKEMTEAALKRARKCTAALESNPSDTSEEAAEQCHQYFMDVPAFVKGFSATDEVKKVKENLGDFRAWCAEYKKQKEAVASLFWSQAFQNIDVDQGVQFAAADWIEKENQEWLELPCYEQQKTWLAENWKKSNGPELSTNVVAKPQLCTKLNKDWMSCLGNASKQIKDVATDSDLKEVFSPMFWSMGKYTSKIYFTTDYALTEFKMCLEGTSVCCGFQINSTMMNSGFKAFCDQVLAKDPKEFLTICQSKGWIVLLSPGKALGIPAGHCYCHIVQDITHGCRVLKLRTSDEKTSIGLLTAKVADYPELMGLRAGRLLNWISGSQDAAAATSPAATKDVA</sequence>
<keyword evidence="3" id="KW-1185">Reference proteome</keyword>
<dbReference type="OrthoDB" id="448220at2759"/>
<organism evidence="2 3">
    <name type="scientific">Symbiodinium microadriaticum</name>
    <name type="common">Dinoflagellate</name>
    <name type="synonym">Zooxanthella microadriatica</name>
    <dbReference type="NCBI Taxonomy" id="2951"/>
    <lineage>
        <taxon>Eukaryota</taxon>
        <taxon>Sar</taxon>
        <taxon>Alveolata</taxon>
        <taxon>Dinophyceae</taxon>
        <taxon>Suessiales</taxon>
        <taxon>Symbiodiniaceae</taxon>
        <taxon>Symbiodinium</taxon>
    </lineage>
</organism>
<evidence type="ECO:0000256" key="1">
    <source>
        <dbReference type="SAM" id="MobiDB-lite"/>
    </source>
</evidence>